<organism evidence="2 3">
    <name type="scientific">Plakobranchus ocellatus</name>
    <dbReference type="NCBI Taxonomy" id="259542"/>
    <lineage>
        <taxon>Eukaryota</taxon>
        <taxon>Metazoa</taxon>
        <taxon>Spiralia</taxon>
        <taxon>Lophotrochozoa</taxon>
        <taxon>Mollusca</taxon>
        <taxon>Gastropoda</taxon>
        <taxon>Heterobranchia</taxon>
        <taxon>Euthyneura</taxon>
        <taxon>Panpulmonata</taxon>
        <taxon>Sacoglossa</taxon>
        <taxon>Placobranchoidea</taxon>
        <taxon>Plakobranchidae</taxon>
        <taxon>Plakobranchus</taxon>
    </lineage>
</organism>
<feature type="compositionally biased region" description="Polar residues" evidence="1">
    <location>
        <begin position="166"/>
        <end position="186"/>
    </location>
</feature>
<dbReference type="AlphaFoldDB" id="A0AAV4DRR1"/>
<comment type="caution">
    <text evidence="2">The sequence shown here is derived from an EMBL/GenBank/DDBJ whole genome shotgun (WGS) entry which is preliminary data.</text>
</comment>
<keyword evidence="3" id="KW-1185">Reference proteome</keyword>
<name>A0AAV4DRR1_9GAST</name>
<dbReference type="Proteomes" id="UP000735302">
    <property type="component" value="Unassembled WGS sequence"/>
</dbReference>
<reference evidence="2 3" key="1">
    <citation type="journal article" date="2021" name="Elife">
        <title>Chloroplast acquisition without the gene transfer in kleptoplastic sea slugs, Plakobranchus ocellatus.</title>
        <authorList>
            <person name="Maeda T."/>
            <person name="Takahashi S."/>
            <person name="Yoshida T."/>
            <person name="Shimamura S."/>
            <person name="Takaki Y."/>
            <person name="Nagai Y."/>
            <person name="Toyoda A."/>
            <person name="Suzuki Y."/>
            <person name="Arimoto A."/>
            <person name="Ishii H."/>
            <person name="Satoh N."/>
            <person name="Nishiyama T."/>
            <person name="Hasebe M."/>
            <person name="Maruyama T."/>
            <person name="Minagawa J."/>
            <person name="Obokata J."/>
            <person name="Shigenobu S."/>
        </authorList>
    </citation>
    <scope>NUCLEOTIDE SEQUENCE [LARGE SCALE GENOMIC DNA]</scope>
</reference>
<gene>
    <name evidence="2" type="ORF">PoB_007333000</name>
</gene>
<protein>
    <submittedName>
        <fullName evidence="2">Pol polyprotein</fullName>
    </submittedName>
</protein>
<evidence type="ECO:0000313" key="3">
    <source>
        <dbReference type="Proteomes" id="UP000735302"/>
    </source>
</evidence>
<accession>A0AAV4DRR1</accession>
<feature type="compositionally biased region" description="Polar residues" evidence="1">
    <location>
        <begin position="122"/>
        <end position="133"/>
    </location>
</feature>
<evidence type="ECO:0000313" key="2">
    <source>
        <dbReference type="EMBL" id="GFO46825.1"/>
    </source>
</evidence>
<evidence type="ECO:0000256" key="1">
    <source>
        <dbReference type="SAM" id="MobiDB-lite"/>
    </source>
</evidence>
<feature type="region of interest" description="Disordered" evidence="1">
    <location>
        <begin position="122"/>
        <end position="197"/>
    </location>
</feature>
<proteinExistence type="predicted"/>
<dbReference type="EMBL" id="BLXT01008222">
    <property type="protein sequence ID" value="GFO46825.1"/>
    <property type="molecule type" value="Genomic_DNA"/>
</dbReference>
<sequence length="197" mass="22221">MICRGTPLSSTNVSSAEALMNRKIRTRVTMLESQLMSNRKLHKKISFYDANSKSTAKLYFDRHHGTKTSLPNLSAGSQMLLKDDNTDKWTTNGTFVGADIPNRTYLMSTPSGVKRRNRKHLQFQQVKEPNLPTQSPPDERENSSRKSLTSENIPAPPINSEHVVSPPSSQESMTTRPITRSASGFTANKPRRYREEE</sequence>